<dbReference type="RefSeq" id="WP_316412654.1">
    <property type="nucleotide sequence ID" value="NZ_AP027080.1"/>
</dbReference>
<accession>A0AA48GY23</accession>
<dbReference type="Gene3D" id="3.40.50.2300">
    <property type="match status" value="1"/>
</dbReference>
<name>A0AA48GY23_9BACT</name>
<evidence type="ECO:0000256" key="1">
    <source>
        <dbReference type="SAM" id="SignalP"/>
    </source>
</evidence>
<proteinExistence type="predicted"/>
<feature type="chain" id="PRO_5041281985" evidence="1">
    <location>
        <begin position="23"/>
        <end position="189"/>
    </location>
</feature>
<sequence>MRTLVQLSGIAAMTLAGFAAQATDFGPLMEVAHSTWPAKTHLAVVADYSRSSGDIQALAEAAGEGSRITVLDTRSRFDIEKAHTLLTDRVRPDYLVLLPHDRLVWDGAFDATVVVNRLAYKGIPTIATTPKAMTQGAVFAIGEATGNNLLVTDQMIGTVGVILPERAKFVSRAWGSGQGVATISVVASR</sequence>
<dbReference type="KEGG" id="msil:METEAL_31550"/>
<evidence type="ECO:0000313" key="2">
    <source>
        <dbReference type="EMBL" id="BDU73981.1"/>
    </source>
</evidence>
<protein>
    <submittedName>
        <fullName evidence="2">Uncharacterized protein</fullName>
    </submittedName>
</protein>
<dbReference type="Proteomes" id="UP001238179">
    <property type="component" value="Chromosome"/>
</dbReference>
<feature type="signal peptide" evidence="1">
    <location>
        <begin position="1"/>
        <end position="22"/>
    </location>
</feature>
<reference evidence="3" key="1">
    <citation type="journal article" date="2023" name="Int. J. Syst. Evol. Microbiol.">
        <title>Mesoterricola silvestris gen. nov., sp. nov., Mesoterricola sediminis sp. nov., Geothrix oryzae sp. nov., Geothrix edaphica sp. nov., Geothrix rubra sp. nov., and Geothrix limicola sp. nov., six novel members of Acidobacteriota isolated from soils.</title>
        <authorList>
            <person name="Itoh H."/>
            <person name="Sugisawa Y."/>
            <person name="Mise K."/>
            <person name="Xu Z."/>
            <person name="Kuniyasu M."/>
            <person name="Ushijima N."/>
            <person name="Kawano K."/>
            <person name="Kobayashi E."/>
            <person name="Shiratori Y."/>
            <person name="Masuda Y."/>
            <person name="Senoo K."/>
        </authorList>
    </citation>
    <scope>NUCLEOTIDE SEQUENCE [LARGE SCALE GENOMIC DNA]</scope>
    <source>
        <strain evidence="3">W79</strain>
    </source>
</reference>
<organism evidence="2 3">
    <name type="scientific">Mesoterricola silvestris</name>
    <dbReference type="NCBI Taxonomy" id="2927979"/>
    <lineage>
        <taxon>Bacteria</taxon>
        <taxon>Pseudomonadati</taxon>
        <taxon>Acidobacteriota</taxon>
        <taxon>Holophagae</taxon>
        <taxon>Holophagales</taxon>
        <taxon>Holophagaceae</taxon>
        <taxon>Mesoterricola</taxon>
    </lineage>
</organism>
<dbReference type="AlphaFoldDB" id="A0AA48GY23"/>
<keyword evidence="3" id="KW-1185">Reference proteome</keyword>
<keyword evidence="1" id="KW-0732">Signal</keyword>
<gene>
    <name evidence="2" type="ORF">METEAL_31550</name>
</gene>
<dbReference type="EMBL" id="AP027080">
    <property type="protein sequence ID" value="BDU73981.1"/>
    <property type="molecule type" value="Genomic_DNA"/>
</dbReference>
<evidence type="ECO:0000313" key="3">
    <source>
        <dbReference type="Proteomes" id="UP001238179"/>
    </source>
</evidence>